<organism evidence="2 8">
    <name type="scientific">Metallosphaera sedula</name>
    <dbReference type="NCBI Taxonomy" id="43687"/>
    <lineage>
        <taxon>Archaea</taxon>
        <taxon>Thermoproteota</taxon>
        <taxon>Thermoprotei</taxon>
        <taxon>Sulfolobales</taxon>
        <taxon>Sulfolobaceae</taxon>
        <taxon>Metallosphaera</taxon>
    </lineage>
</organism>
<dbReference type="Pfam" id="PF04967">
    <property type="entry name" value="HTH_10"/>
    <property type="match status" value="1"/>
</dbReference>
<dbReference type="EMBL" id="CP008822">
    <property type="protein sequence ID" value="AIM27956.1"/>
    <property type="molecule type" value="Genomic_DNA"/>
</dbReference>
<dbReference type="Proteomes" id="UP000062398">
    <property type="component" value="Chromosome"/>
</dbReference>
<evidence type="ECO:0000259" key="1">
    <source>
        <dbReference type="Pfam" id="PF04967"/>
    </source>
</evidence>
<accession>A0A088E6I6</accession>
<evidence type="ECO:0000313" key="12">
    <source>
        <dbReference type="Proteomes" id="UP000062475"/>
    </source>
</evidence>
<dbReference type="GeneID" id="91756341"/>
<dbReference type="AlphaFoldDB" id="A0A088E6I6"/>
<evidence type="ECO:0000313" key="9">
    <source>
        <dbReference type="Proteomes" id="UP000056255"/>
    </source>
</evidence>
<dbReference type="EMBL" id="CP012175">
    <property type="protein sequence ID" value="AKV81522.1"/>
    <property type="molecule type" value="Genomic_DNA"/>
</dbReference>
<dbReference type="OrthoDB" id="34002at2157"/>
<proteinExistence type="predicted"/>
<dbReference type="EMBL" id="CP012176">
    <property type="protein sequence ID" value="AKV83755.1"/>
    <property type="molecule type" value="Genomic_DNA"/>
</dbReference>
<protein>
    <submittedName>
        <fullName evidence="2">Bacterio-opsin activator, HTH domain protein</fullName>
    </submittedName>
    <submittedName>
        <fullName evidence="3">XRE family transcriptional regulator</fullName>
    </submittedName>
</protein>
<feature type="domain" description="HTH bat-type" evidence="1">
    <location>
        <begin position="146"/>
        <end position="197"/>
    </location>
</feature>
<dbReference type="EMBL" id="CP012174">
    <property type="protein sequence ID" value="AKV79277.1"/>
    <property type="molecule type" value="Genomic_DNA"/>
</dbReference>
<dbReference type="InterPro" id="IPR007050">
    <property type="entry name" value="HTH_bacterioopsin"/>
</dbReference>
<evidence type="ECO:0000313" key="11">
    <source>
        <dbReference type="Proteomes" id="UP000062398"/>
    </source>
</evidence>
<evidence type="ECO:0000313" key="6">
    <source>
        <dbReference type="EMBL" id="AKV81522.1"/>
    </source>
</evidence>
<sequence length="203" mass="23246">MKKLYRVKFSLIHEGCWTSKIRDDRVVTLRLSQYNRRKVHVLVASSKLIVRDLKTSDNVDDILKYRKMKGGYVIEFLEDLDTTISGAILESGSNVLEYSNTVKAGMEKWEVITTSKALVNQFAERFKVNDLTVHEMKFPELFGSGLTEKEMLTLKTALSMGYFNYPRSVKAKDIAESLGVSKQDFLYHLRNSINKIVSSYDLG</sequence>
<evidence type="ECO:0000313" key="3">
    <source>
        <dbReference type="EMBL" id="AKV74789.1"/>
    </source>
</evidence>
<evidence type="ECO:0000313" key="10">
    <source>
        <dbReference type="Proteomes" id="UP000061362"/>
    </source>
</evidence>
<evidence type="ECO:0000313" key="5">
    <source>
        <dbReference type="EMBL" id="AKV79277.1"/>
    </source>
</evidence>
<evidence type="ECO:0000313" key="4">
    <source>
        <dbReference type="EMBL" id="AKV77025.1"/>
    </source>
</evidence>
<dbReference type="EMBL" id="CP012172">
    <property type="protein sequence ID" value="AKV74789.1"/>
    <property type="molecule type" value="Genomic_DNA"/>
</dbReference>
<evidence type="ECO:0000313" key="2">
    <source>
        <dbReference type="EMBL" id="AIM27956.1"/>
    </source>
</evidence>
<evidence type="ECO:0000313" key="8">
    <source>
        <dbReference type="Proteomes" id="UP000029084"/>
    </source>
</evidence>
<dbReference type="EMBL" id="CP012173">
    <property type="protein sequence ID" value="AKV77025.1"/>
    <property type="molecule type" value="Genomic_DNA"/>
</dbReference>
<dbReference type="Proteomes" id="UP000061362">
    <property type="component" value="Chromosome"/>
</dbReference>
<dbReference type="Proteomes" id="UP000068832">
    <property type="component" value="Chromosome"/>
</dbReference>
<dbReference type="RefSeq" id="WP_012021759.1">
    <property type="nucleotide sequence ID" value="NZ_CP008822.1"/>
</dbReference>
<dbReference type="OMA" id="YEILKYR"/>
<reference evidence="2 8" key="1">
    <citation type="journal article" date="2014" name="J. Bacteriol.">
        <title>Role of an Archaeal PitA Transporter in the Copper and Arsenic Resistance of Metallosphaera sedula, an Extreme Thermoacidophile.</title>
        <authorList>
            <person name="McCarthy S."/>
            <person name="Ai C."/>
            <person name="Wheaton G."/>
            <person name="Tevatia R."/>
            <person name="Eckrich V."/>
            <person name="Kelly R."/>
            <person name="Blum P."/>
        </authorList>
    </citation>
    <scope>NUCLEOTIDE SEQUENCE [LARGE SCALE GENOMIC DNA]</scope>
    <source>
        <strain evidence="2 8">CuR1</strain>
    </source>
</reference>
<name>A0A088E6I6_9CREN</name>
<reference evidence="10 11" key="2">
    <citation type="journal article" date="2015" name="Genome Announc.">
        <title>Complete Genome Sequences of Evolved Arsenate-Resistant Metallosphaera sedula Strains.</title>
        <authorList>
            <person name="Ai C."/>
            <person name="McCarthy S."/>
            <person name="Schackwitz W."/>
            <person name="Martin J."/>
            <person name="Lipzen A."/>
            <person name="Blum P."/>
        </authorList>
    </citation>
    <scope>NUCLEOTIDE SEQUENCE [LARGE SCALE GENOMIC DNA]</scope>
    <source>
        <strain evidence="5 11">ARS120-1</strain>
        <strain evidence="6 10">ARS120-2</strain>
        <strain evidence="3 13">ARS50-1</strain>
        <strain evidence="4 12">ARS50-2</strain>
    </source>
</reference>
<evidence type="ECO:0000313" key="13">
    <source>
        <dbReference type="Proteomes" id="UP000068832"/>
    </source>
</evidence>
<dbReference type="Proteomes" id="UP000029084">
    <property type="component" value="Chromosome"/>
</dbReference>
<gene>
    <name evidence="2" type="ORF">HA72_1818</name>
    <name evidence="3" type="ORF">MsedA_1861</name>
    <name evidence="4" type="ORF">MsedB_1863</name>
    <name evidence="5" type="ORF">MsedC_1861</name>
    <name evidence="6" type="ORF">MsedD_1862</name>
    <name evidence="7" type="ORF">MsedE_1862</name>
</gene>
<reference evidence="7 9" key="3">
    <citation type="submission" date="2015-07" db="EMBL/GenBank/DDBJ databases">
        <title>Physiological, transcriptional responses and genome re-sequencing of acid resistant extremely thermoacidophilic Metallosphaera sedula SARC-M1.</title>
        <authorList>
            <person name="Ai C."/>
            <person name="McCarthy S."/>
            <person name="Eckrich V."/>
            <person name="Rudrappa D."/>
            <person name="Qiu G."/>
            <person name="Blum P."/>
        </authorList>
    </citation>
    <scope>NUCLEOTIDE SEQUENCE [LARGE SCALE GENOMIC DNA]</scope>
    <source>
        <strain evidence="7 9">SARC-M1</strain>
    </source>
</reference>
<dbReference type="PANTHER" id="PTHR34236">
    <property type="entry name" value="DIMETHYL SULFOXIDE REDUCTASE TRANSCRIPTIONAL ACTIVATOR"/>
    <property type="match status" value="1"/>
</dbReference>
<evidence type="ECO:0000313" key="7">
    <source>
        <dbReference type="EMBL" id="AKV83755.1"/>
    </source>
</evidence>
<dbReference type="PANTHER" id="PTHR34236:SF1">
    <property type="entry name" value="DIMETHYL SULFOXIDE REDUCTASE TRANSCRIPTIONAL ACTIVATOR"/>
    <property type="match status" value="1"/>
</dbReference>
<dbReference type="Proteomes" id="UP000056255">
    <property type="component" value="Chromosome"/>
</dbReference>
<dbReference type="PATRIC" id="fig|43687.5.peg.1960"/>
<dbReference type="Proteomes" id="UP000062475">
    <property type="component" value="Chromosome"/>
</dbReference>